<evidence type="ECO:0000313" key="2">
    <source>
        <dbReference type="EMBL" id="CAB4767339.1"/>
    </source>
</evidence>
<gene>
    <name evidence="1" type="ORF">UFOPK2658_00994</name>
    <name evidence="2" type="ORF">UFOPK2880_00602</name>
    <name evidence="3" type="ORF">UFOPK3494_00766</name>
</gene>
<evidence type="ECO:0000313" key="1">
    <source>
        <dbReference type="EMBL" id="CAB4720548.1"/>
    </source>
</evidence>
<organism evidence="1">
    <name type="scientific">freshwater metagenome</name>
    <dbReference type="NCBI Taxonomy" id="449393"/>
    <lineage>
        <taxon>unclassified sequences</taxon>
        <taxon>metagenomes</taxon>
        <taxon>ecological metagenomes</taxon>
    </lineage>
</organism>
<name>A0A6J6RGF0_9ZZZZ</name>
<dbReference type="EMBL" id="CAEZYH010000036">
    <property type="protein sequence ID" value="CAB4720548.1"/>
    <property type="molecule type" value="Genomic_DNA"/>
</dbReference>
<dbReference type="AlphaFoldDB" id="A0A6J6RGF0"/>
<evidence type="ECO:0000313" key="3">
    <source>
        <dbReference type="EMBL" id="CAB4897654.1"/>
    </source>
</evidence>
<proteinExistence type="predicted"/>
<dbReference type="EMBL" id="CAFBMF010000037">
    <property type="protein sequence ID" value="CAB4897654.1"/>
    <property type="molecule type" value="Genomic_DNA"/>
</dbReference>
<reference evidence="1" key="1">
    <citation type="submission" date="2020-05" db="EMBL/GenBank/DDBJ databases">
        <authorList>
            <person name="Chiriac C."/>
            <person name="Salcher M."/>
            <person name="Ghai R."/>
            <person name="Kavagutti S V."/>
        </authorList>
    </citation>
    <scope>NUCLEOTIDE SEQUENCE</scope>
</reference>
<accession>A0A6J6RGF0</accession>
<protein>
    <submittedName>
        <fullName evidence="1">Unannotated protein</fullName>
    </submittedName>
</protein>
<dbReference type="EMBL" id="CAEZZP010000026">
    <property type="protein sequence ID" value="CAB4767339.1"/>
    <property type="molecule type" value="Genomic_DNA"/>
</dbReference>
<sequence length="171" mass="19840">MPPKLRGKWALGITPRNFTWILKDRLAVCERPGGYGDNHRRVRRQEEIIWIRENHFGCLISIIPAPHNLHNYDELNVNYQHRPYNNENNEKIDEWARGLFKELKKLLTNNVKVIVHGEEVGDIIMGAMAAFVRWQGMIEDPIEAIAIGEKLAGHQLDPSARELILRAHLLR</sequence>